<dbReference type="PANTHER" id="PTHR46357">
    <property type="entry name" value="TRANSCRIPTIONAL REGULATOR ATRX"/>
    <property type="match status" value="1"/>
</dbReference>
<dbReference type="GO" id="GO:0010468">
    <property type="term" value="P:regulation of gene expression"/>
    <property type="evidence" value="ECO:0007669"/>
    <property type="project" value="UniProtKB-ARBA"/>
</dbReference>
<feature type="region of interest" description="Disordered" evidence="14">
    <location>
        <begin position="511"/>
        <end position="553"/>
    </location>
</feature>
<evidence type="ECO:0000256" key="9">
    <source>
        <dbReference type="ARBA" id="ARBA00022840"/>
    </source>
</evidence>
<keyword evidence="5" id="KW-0227">DNA damage</keyword>
<keyword evidence="3" id="KW-0479">Metal-binding</keyword>
<dbReference type="GO" id="GO:0031297">
    <property type="term" value="P:replication fork processing"/>
    <property type="evidence" value="ECO:0007669"/>
    <property type="project" value="TreeGrafter"/>
</dbReference>
<dbReference type="InterPro" id="IPR052131">
    <property type="entry name" value="ATRX_domain-containing"/>
</dbReference>
<dbReference type="GO" id="GO:0008270">
    <property type="term" value="F:zinc ion binding"/>
    <property type="evidence" value="ECO:0007669"/>
    <property type="project" value="UniProtKB-KW"/>
</dbReference>
<dbReference type="GO" id="GO:0003678">
    <property type="term" value="F:DNA helicase activity"/>
    <property type="evidence" value="ECO:0007669"/>
    <property type="project" value="UniProtKB-EC"/>
</dbReference>
<evidence type="ECO:0000256" key="6">
    <source>
        <dbReference type="ARBA" id="ARBA00022771"/>
    </source>
</evidence>
<dbReference type="GO" id="GO:0006281">
    <property type="term" value="P:DNA repair"/>
    <property type="evidence" value="ECO:0007669"/>
    <property type="project" value="UniProtKB-KW"/>
</dbReference>
<dbReference type="EMBL" id="OV651814">
    <property type="protein sequence ID" value="CAH1105757.1"/>
    <property type="molecule type" value="Genomic_DNA"/>
</dbReference>
<reference evidence="16" key="1">
    <citation type="submission" date="2022-01" db="EMBL/GenBank/DDBJ databases">
        <authorList>
            <person name="King R."/>
        </authorList>
    </citation>
    <scope>NUCLEOTIDE SEQUENCE</scope>
</reference>
<dbReference type="Pfam" id="PF17981">
    <property type="entry name" value="ADD_ATRX"/>
    <property type="match status" value="1"/>
</dbReference>
<dbReference type="GO" id="GO:0005634">
    <property type="term" value="C:nucleus"/>
    <property type="evidence" value="ECO:0007669"/>
    <property type="project" value="UniProtKB-SubCell"/>
</dbReference>
<dbReference type="GO" id="GO:0031490">
    <property type="term" value="F:chromatin DNA binding"/>
    <property type="evidence" value="ECO:0007669"/>
    <property type="project" value="TreeGrafter"/>
</dbReference>
<dbReference type="OrthoDB" id="6286493at2759"/>
<keyword evidence="17" id="KW-1185">Reference proteome</keyword>
<dbReference type="GO" id="GO:0016787">
    <property type="term" value="F:hydrolase activity"/>
    <property type="evidence" value="ECO:0007669"/>
    <property type="project" value="UniProtKB-KW"/>
</dbReference>
<protein>
    <recommendedName>
        <fullName evidence="15">PHD-type domain-containing protein</fullName>
    </recommendedName>
</protein>
<keyword evidence="10" id="KW-0238">DNA-binding</keyword>
<evidence type="ECO:0000256" key="10">
    <source>
        <dbReference type="ARBA" id="ARBA00023125"/>
    </source>
</evidence>
<dbReference type="InterPro" id="IPR041430">
    <property type="entry name" value="ADD_ATRX"/>
</dbReference>
<dbReference type="GO" id="GO:0006338">
    <property type="term" value="P:chromatin remodeling"/>
    <property type="evidence" value="ECO:0007669"/>
    <property type="project" value="TreeGrafter"/>
</dbReference>
<evidence type="ECO:0000259" key="15">
    <source>
        <dbReference type="PROSITE" id="PS51533"/>
    </source>
</evidence>
<evidence type="ECO:0000256" key="2">
    <source>
        <dbReference type="ARBA" id="ARBA00007025"/>
    </source>
</evidence>
<dbReference type="Gene3D" id="3.30.40.10">
    <property type="entry name" value="Zinc/RING finger domain, C3HC4 (zinc finger)"/>
    <property type="match status" value="1"/>
</dbReference>
<comment type="catalytic activity">
    <reaction evidence="13">
        <text>ATP + H2O = ADP + phosphate + H(+)</text>
        <dbReference type="Rhea" id="RHEA:13065"/>
        <dbReference type="ChEBI" id="CHEBI:15377"/>
        <dbReference type="ChEBI" id="CHEBI:15378"/>
        <dbReference type="ChEBI" id="CHEBI:30616"/>
        <dbReference type="ChEBI" id="CHEBI:43474"/>
        <dbReference type="ChEBI" id="CHEBI:456216"/>
        <dbReference type="EC" id="3.6.4.12"/>
    </reaction>
</comment>
<dbReference type="GO" id="GO:0005721">
    <property type="term" value="C:pericentric heterochromatin"/>
    <property type="evidence" value="ECO:0007669"/>
    <property type="project" value="TreeGrafter"/>
</dbReference>
<evidence type="ECO:0000256" key="1">
    <source>
        <dbReference type="ARBA" id="ARBA00004123"/>
    </source>
</evidence>
<evidence type="ECO:0000256" key="4">
    <source>
        <dbReference type="ARBA" id="ARBA00022741"/>
    </source>
</evidence>
<dbReference type="AlphaFoldDB" id="A0A9P0GDR7"/>
<keyword evidence="4" id="KW-0547">Nucleotide-binding</keyword>
<evidence type="ECO:0000256" key="11">
    <source>
        <dbReference type="ARBA" id="ARBA00023204"/>
    </source>
</evidence>
<dbReference type="InterPro" id="IPR011011">
    <property type="entry name" value="Znf_FYVE_PHD"/>
</dbReference>
<keyword evidence="12" id="KW-0539">Nucleus</keyword>
<accession>A0A9P0GDR7</accession>
<evidence type="ECO:0000256" key="3">
    <source>
        <dbReference type="ARBA" id="ARBA00022723"/>
    </source>
</evidence>
<proteinExistence type="inferred from homology"/>
<dbReference type="InterPro" id="IPR025766">
    <property type="entry name" value="ADD"/>
</dbReference>
<evidence type="ECO:0000256" key="7">
    <source>
        <dbReference type="ARBA" id="ARBA00022801"/>
    </source>
</evidence>
<evidence type="ECO:0000256" key="12">
    <source>
        <dbReference type="ARBA" id="ARBA00023242"/>
    </source>
</evidence>
<evidence type="ECO:0000256" key="13">
    <source>
        <dbReference type="ARBA" id="ARBA00047995"/>
    </source>
</evidence>
<dbReference type="GO" id="GO:0005524">
    <property type="term" value="F:ATP binding"/>
    <property type="evidence" value="ECO:0007669"/>
    <property type="project" value="UniProtKB-KW"/>
</dbReference>
<feature type="domain" description="PHD-type" evidence="15">
    <location>
        <begin position="75"/>
        <end position="213"/>
    </location>
</feature>
<keyword evidence="11" id="KW-0234">DNA repair</keyword>
<dbReference type="InterPro" id="IPR013083">
    <property type="entry name" value="Znf_RING/FYVE/PHD"/>
</dbReference>
<name>A0A9P0GDR7_9CUCU</name>
<keyword evidence="7" id="KW-0378">Hydrolase</keyword>
<feature type="region of interest" description="Disordered" evidence="14">
    <location>
        <begin position="404"/>
        <end position="429"/>
    </location>
</feature>
<evidence type="ECO:0000256" key="5">
    <source>
        <dbReference type="ARBA" id="ARBA00022763"/>
    </source>
</evidence>
<gene>
    <name evidence="16" type="ORF">PSYICH_LOCUS6464</name>
</gene>
<sequence length="553" mass="62089">MPGEFDHEPVQSEDEFDTQLLCPDVIIEEKNGSIVTTNDDNAESVGSPLDYNIMGIKARFNLNIREELLRCEIYKPSYPIQKSRLHCTACNTHLGSALNCANNVFVHPLLAVLVCNECFEYYTAGGFEKDDDGAEMYCRWCGQGGQVFCCSKCPMVFCKLCVRINFTTVQYSAIRDSDYWECFSCNPSQIMHLKVQCYEFVKYVTSETVRIKNGPQSEFYMSIDYSQCCLNASRKKRSKRQDPDFVPYVEGAVDKIKRSKLQKREDIPQCIVKNLVEPADAQNYLNMLTPPIINGPKITSTPSTTYQVPIPIPKPKENLPMPAVYTTPTSHYSTPPLLQNLNIANYQYCNQNVPKTIPVTSSTPTIRPILPKTSPHMSLHFPQNQLRFPPPIYTIRPPLPPLSTSINRPPLFRNTADGSTSNDTSSRMMSTSEFRQLIVKNSREMDKHLLSVALANSTFASTLLKIHQIFNEANNIEDVVVVYDTMQKSLKMMTESLMDVKIRINVGSRGGGVHRDGTGGNSACDVGNQTQGHSRLPVIKMSSGLPPSNYIPK</sequence>
<dbReference type="CDD" id="cd11726">
    <property type="entry name" value="ADDz_ATRX"/>
    <property type="match status" value="1"/>
</dbReference>
<evidence type="ECO:0000256" key="8">
    <source>
        <dbReference type="ARBA" id="ARBA00022833"/>
    </source>
</evidence>
<comment type="subcellular location">
    <subcellularLocation>
        <location evidence="1">Nucleus</location>
    </subcellularLocation>
</comment>
<keyword evidence="9" id="KW-0067">ATP-binding</keyword>
<organism evidence="16 17">
    <name type="scientific">Psylliodes chrysocephalus</name>
    <dbReference type="NCBI Taxonomy" id="3402493"/>
    <lineage>
        <taxon>Eukaryota</taxon>
        <taxon>Metazoa</taxon>
        <taxon>Ecdysozoa</taxon>
        <taxon>Arthropoda</taxon>
        <taxon>Hexapoda</taxon>
        <taxon>Insecta</taxon>
        <taxon>Pterygota</taxon>
        <taxon>Neoptera</taxon>
        <taxon>Endopterygota</taxon>
        <taxon>Coleoptera</taxon>
        <taxon>Polyphaga</taxon>
        <taxon>Cucujiformia</taxon>
        <taxon>Chrysomeloidea</taxon>
        <taxon>Chrysomelidae</taxon>
        <taxon>Galerucinae</taxon>
        <taxon>Alticini</taxon>
        <taxon>Psylliodes</taxon>
    </lineage>
</organism>
<feature type="compositionally biased region" description="Polar residues" evidence="14">
    <location>
        <begin position="416"/>
        <end position="429"/>
    </location>
</feature>
<dbReference type="PROSITE" id="PS51533">
    <property type="entry name" value="ADD"/>
    <property type="match status" value="1"/>
</dbReference>
<dbReference type="PANTHER" id="PTHR46357:SF1">
    <property type="entry name" value="TRANSCRIPTIONAL REGULATOR ATRX"/>
    <property type="match status" value="1"/>
</dbReference>
<evidence type="ECO:0000256" key="14">
    <source>
        <dbReference type="SAM" id="MobiDB-lite"/>
    </source>
</evidence>
<evidence type="ECO:0000313" key="17">
    <source>
        <dbReference type="Proteomes" id="UP001153636"/>
    </source>
</evidence>
<dbReference type="SUPFAM" id="SSF57903">
    <property type="entry name" value="FYVE/PHD zinc finger"/>
    <property type="match status" value="1"/>
</dbReference>
<comment type="similarity">
    <text evidence="2">Belongs to the SNF2/RAD54 helicase family.</text>
</comment>
<dbReference type="Proteomes" id="UP001153636">
    <property type="component" value="Chromosome 2"/>
</dbReference>
<keyword evidence="6" id="KW-0863">Zinc-finger</keyword>
<keyword evidence="8" id="KW-0862">Zinc</keyword>
<evidence type="ECO:0000313" key="16">
    <source>
        <dbReference type="EMBL" id="CAH1105757.1"/>
    </source>
</evidence>